<keyword evidence="9" id="KW-0812">Transmembrane</keyword>
<keyword evidence="15" id="KW-0443">Lipid metabolism</keyword>
<dbReference type="PANTHER" id="PTHR40457:SF1">
    <property type="entry name" value="PHOSPHOLIPASE A1"/>
    <property type="match status" value="1"/>
</dbReference>
<dbReference type="PANTHER" id="PTHR40457">
    <property type="entry name" value="PHOSPHOLIPASE A1"/>
    <property type="match status" value="1"/>
</dbReference>
<comment type="catalytic activity">
    <reaction evidence="2">
        <text>a 1,2-diacyl-sn-glycero-3-phosphocholine + H2O = a 1-acyl-sn-glycero-3-phosphocholine + a fatty acid + H(+)</text>
        <dbReference type="Rhea" id="RHEA:15801"/>
        <dbReference type="ChEBI" id="CHEBI:15377"/>
        <dbReference type="ChEBI" id="CHEBI:15378"/>
        <dbReference type="ChEBI" id="CHEBI:28868"/>
        <dbReference type="ChEBI" id="CHEBI:57643"/>
        <dbReference type="ChEBI" id="CHEBI:58168"/>
        <dbReference type="EC" id="3.1.1.4"/>
    </reaction>
</comment>
<dbReference type="HOGENOM" id="CLU_045813_2_0_7"/>
<proteinExistence type="inferred from homology"/>
<dbReference type="SUPFAM" id="SSF56931">
    <property type="entry name" value="Outer membrane phospholipase A (OMPLA)"/>
    <property type="match status" value="1"/>
</dbReference>
<evidence type="ECO:0000256" key="7">
    <source>
        <dbReference type="ARBA" id="ARBA00013278"/>
    </source>
</evidence>
<keyword evidence="14" id="KW-0442">Lipid degradation</keyword>
<keyword evidence="13 20" id="KW-0106">Calcium</keyword>
<comment type="similarity">
    <text evidence="4">Belongs to the phospholipase A1 family.</text>
</comment>
<evidence type="ECO:0000313" key="22">
    <source>
        <dbReference type="Proteomes" id="UP000002407"/>
    </source>
</evidence>
<dbReference type="EC" id="3.1.1.32" evidence="6"/>
<gene>
    <name evidence="21" type="ordered locus">CHAB381_0126</name>
</gene>
<keyword evidence="16" id="KW-0472">Membrane</keyword>
<comment type="subcellular location">
    <subcellularLocation>
        <location evidence="3">Cell outer membrane</location>
        <topology evidence="3">Multi-pass membrane protein</topology>
    </subcellularLocation>
</comment>
<dbReference type="eggNOG" id="COG2829">
    <property type="taxonomic scope" value="Bacteria"/>
</dbReference>
<evidence type="ECO:0000313" key="21">
    <source>
        <dbReference type="EMBL" id="ABS52347.1"/>
    </source>
</evidence>
<evidence type="ECO:0000256" key="4">
    <source>
        <dbReference type="ARBA" id="ARBA00010525"/>
    </source>
</evidence>
<dbReference type="Gene3D" id="2.40.230.10">
    <property type="entry name" value="Phospholipase A1"/>
    <property type="match status" value="1"/>
</dbReference>
<feature type="binding site" description="in dimeric form" evidence="20">
    <location>
        <position position="207"/>
    </location>
    <ligand>
        <name>Ca(2+)</name>
        <dbReference type="ChEBI" id="CHEBI:29108"/>
        <label>1</label>
    </ligand>
</feature>
<dbReference type="GO" id="GO:0009279">
    <property type="term" value="C:cell outer membrane"/>
    <property type="evidence" value="ECO:0007669"/>
    <property type="project" value="UniProtKB-SubCell"/>
</dbReference>
<keyword evidence="22" id="KW-1185">Reference proteome</keyword>
<protein>
    <recommendedName>
        <fullName evidence="18">Phosphatidylcholine 1-acylhydrolase</fullName>
        <ecNumber evidence="6">3.1.1.32</ecNumber>
        <ecNumber evidence="7">3.1.1.4</ecNumber>
    </recommendedName>
</protein>
<dbReference type="OrthoDB" id="188433at2"/>
<evidence type="ECO:0000256" key="17">
    <source>
        <dbReference type="ARBA" id="ARBA00023237"/>
    </source>
</evidence>
<keyword evidence="17" id="KW-0998">Cell outer membrane</keyword>
<evidence type="ECO:0000256" key="10">
    <source>
        <dbReference type="ARBA" id="ARBA00022723"/>
    </source>
</evidence>
<dbReference type="GO" id="GO:0046872">
    <property type="term" value="F:metal ion binding"/>
    <property type="evidence" value="ECO:0007669"/>
    <property type="project" value="UniProtKB-KW"/>
</dbReference>
<evidence type="ECO:0000256" key="8">
    <source>
        <dbReference type="ARBA" id="ARBA00022452"/>
    </source>
</evidence>
<dbReference type="PRINTS" id="PR01486">
    <property type="entry name" value="PHPHLIPASEA1"/>
</dbReference>
<evidence type="ECO:0000256" key="15">
    <source>
        <dbReference type="ARBA" id="ARBA00023098"/>
    </source>
</evidence>
<dbReference type="GO" id="GO:0016042">
    <property type="term" value="P:lipid catabolic process"/>
    <property type="evidence" value="ECO:0007669"/>
    <property type="project" value="UniProtKB-KW"/>
</dbReference>
<evidence type="ECO:0000256" key="3">
    <source>
        <dbReference type="ARBA" id="ARBA00004571"/>
    </source>
</evidence>
<feature type="binding site" description="in dimeric form" evidence="20">
    <location>
        <position position="166"/>
    </location>
    <ligand>
        <name>Ca(2+)</name>
        <dbReference type="ChEBI" id="CHEBI:29108"/>
        <label>1</label>
    </ligand>
</feature>
<evidence type="ECO:0000256" key="12">
    <source>
        <dbReference type="ARBA" id="ARBA00022801"/>
    </source>
</evidence>
<feature type="active site" description="Proton acceptor" evidence="19">
    <location>
        <position position="197"/>
    </location>
</feature>
<keyword evidence="8" id="KW-1134">Transmembrane beta strand</keyword>
<reference evidence="22" key="1">
    <citation type="submission" date="2007-07" db="EMBL/GenBank/DDBJ databases">
        <title>Complete genome sequence of Campylobacter hominis ATCC BAA-381, a commensal isolated from the human gastrointestinal tract.</title>
        <authorList>
            <person name="Fouts D.E."/>
            <person name="Mongodin E.F."/>
            <person name="Puiu D."/>
            <person name="Sebastian Y."/>
            <person name="Miller W.G."/>
            <person name="Mandrell R.E."/>
            <person name="Nelson K.E."/>
        </authorList>
    </citation>
    <scope>NUCLEOTIDE SEQUENCE [LARGE SCALE GENOMIC DNA]</scope>
    <source>
        <strain evidence="22">ATCC BAA-381 / LMG 19568 / NCTC 13146 / CH001A</strain>
    </source>
</reference>
<sequence>MRKIFILAIFCAGIFAFDETEIYQKAQDYENKGDYENAMKLYKQIAQNRFQKPKNVEISTQISNDSKISVDKALPQNSYKILSKDDVEHKSESKYAQDDKLFDISVYEPFYFLGSYDFSDKDGRKNGEVKFGFGLEMPIVYDLFGLNEKIAFAYTQRAWWQVDLDSAPFRETNYQPEIFIQIPFENSIKYVQLGALHESNGKDGELSRSWNKLYAQAAFKMSNFTFTPRVWRAFLTDDNNDISDYMGYGEFNFNYEIGEHELHAKWRNNLKFDENRGAIELGWFFPLYGNFKGYVQYFSGYGESLVDYSKSVDKISFGFAYK</sequence>
<dbReference type="STRING" id="360107.CHAB381_0126"/>
<keyword evidence="10 20" id="KW-0479">Metal-binding</keyword>
<comment type="subunit">
    <text evidence="5">Homodimer; dimerization is reversible, and the dimeric form is the active one.</text>
</comment>
<evidence type="ECO:0000256" key="5">
    <source>
        <dbReference type="ARBA" id="ARBA00011702"/>
    </source>
</evidence>
<comment type="cofactor">
    <cofactor evidence="20">
        <name>Ca(2+)</name>
        <dbReference type="ChEBI" id="CHEBI:29108"/>
    </cofactor>
    <text evidence="20">Binds 1 Ca(2+) ion per monomer.</text>
</comment>
<dbReference type="RefSeq" id="WP_011991586.1">
    <property type="nucleotide sequence ID" value="NC_009714.1"/>
</dbReference>
<evidence type="ECO:0000256" key="16">
    <source>
        <dbReference type="ARBA" id="ARBA00023136"/>
    </source>
</evidence>
<evidence type="ECO:0000256" key="6">
    <source>
        <dbReference type="ARBA" id="ARBA00013179"/>
    </source>
</evidence>
<evidence type="ECO:0000256" key="14">
    <source>
        <dbReference type="ARBA" id="ARBA00022963"/>
    </source>
</evidence>
<comment type="catalytic activity">
    <reaction evidence="1">
        <text>a 1,2-diacyl-sn-glycero-3-phosphocholine + H2O = a 2-acyl-sn-glycero-3-phosphocholine + a fatty acid + H(+)</text>
        <dbReference type="Rhea" id="RHEA:18689"/>
        <dbReference type="ChEBI" id="CHEBI:15377"/>
        <dbReference type="ChEBI" id="CHEBI:15378"/>
        <dbReference type="ChEBI" id="CHEBI:28868"/>
        <dbReference type="ChEBI" id="CHEBI:57643"/>
        <dbReference type="ChEBI" id="CHEBI:57875"/>
        <dbReference type="EC" id="3.1.1.32"/>
    </reaction>
</comment>
<accession>A7HZP8</accession>
<dbReference type="Pfam" id="PF02253">
    <property type="entry name" value="PLA1"/>
    <property type="match status" value="1"/>
</dbReference>
<dbReference type="GO" id="GO:0004623">
    <property type="term" value="F:phospholipase A2 activity"/>
    <property type="evidence" value="ECO:0007669"/>
    <property type="project" value="UniProtKB-EC"/>
</dbReference>
<evidence type="ECO:0000256" key="11">
    <source>
        <dbReference type="ARBA" id="ARBA00022729"/>
    </source>
</evidence>
<dbReference type="EC" id="3.1.1.4" evidence="7"/>
<evidence type="ECO:0000256" key="20">
    <source>
        <dbReference type="PIRSR" id="PIRSR603187-2"/>
    </source>
</evidence>
<dbReference type="InterPro" id="IPR003187">
    <property type="entry name" value="PLipase_A1"/>
</dbReference>
<dbReference type="EMBL" id="CP000776">
    <property type="protein sequence ID" value="ABS52347.1"/>
    <property type="molecule type" value="Genomic_DNA"/>
</dbReference>
<feature type="active site" description="Nucleophile" evidence="19">
    <location>
        <position position="199"/>
    </location>
</feature>
<dbReference type="KEGG" id="cha:CHAB381_0126"/>
<evidence type="ECO:0000256" key="9">
    <source>
        <dbReference type="ARBA" id="ARBA00022692"/>
    </source>
</evidence>
<dbReference type="GO" id="GO:0008970">
    <property type="term" value="F:phospholipase A1 activity"/>
    <property type="evidence" value="ECO:0007669"/>
    <property type="project" value="UniProtKB-EC"/>
</dbReference>
<evidence type="ECO:0000256" key="1">
    <source>
        <dbReference type="ARBA" id="ARBA00000111"/>
    </source>
</evidence>
<evidence type="ECO:0000256" key="2">
    <source>
        <dbReference type="ARBA" id="ARBA00001604"/>
    </source>
</evidence>
<name>A7HZP8_CAMHC</name>
<evidence type="ECO:0000256" key="18">
    <source>
        <dbReference type="ARBA" id="ARBA00032375"/>
    </source>
</evidence>
<evidence type="ECO:0000256" key="19">
    <source>
        <dbReference type="PIRSR" id="PIRSR603187-1"/>
    </source>
</evidence>
<dbReference type="AlphaFoldDB" id="A7HZP8"/>
<keyword evidence="11" id="KW-0732">Signal</keyword>
<organism evidence="21 22">
    <name type="scientific">Campylobacter hominis (strain ATCC BAA-381 / DSM 21671 / CCUG 45161 / LMG 19568 / NCTC 13146 / CH001A)</name>
    <dbReference type="NCBI Taxonomy" id="360107"/>
    <lineage>
        <taxon>Bacteria</taxon>
        <taxon>Pseudomonadati</taxon>
        <taxon>Campylobacterota</taxon>
        <taxon>Epsilonproteobacteria</taxon>
        <taxon>Campylobacterales</taxon>
        <taxon>Campylobacteraceae</taxon>
        <taxon>Campylobacter</taxon>
    </lineage>
</organism>
<evidence type="ECO:0000256" key="13">
    <source>
        <dbReference type="ARBA" id="ARBA00022837"/>
    </source>
</evidence>
<dbReference type="Proteomes" id="UP000002407">
    <property type="component" value="Chromosome"/>
</dbReference>
<feature type="binding site" description="in dimeric form" evidence="20">
    <location>
        <position position="238"/>
    </location>
    <ligand>
        <name>Ca(2+)</name>
        <dbReference type="ChEBI" id="CHEBI:29108"/>
        <label>1</label>
    </ligand>
</feature>
<keyword evidence="12" id="KW-0378">Hydrolase</keyword>
<dbReference type="InterPro" id="IPR036541">
    <property type="entry name" value="PLipase_A1_sf"/>
</dbReference>